<feature type="transmembrane region" description="Helical" evidence="1">
    <location>
        <begin position="82"/>
        <end position="103"/>
    </location>
</feature>
<gene>
    <name evidence="2" type="ORF">SHELI_v1c06230</name>
</gene>
<dbReference type="AlphaFoldDB" id="A0A1B3SKW8"/>
<accession>A0A1B3SKW8</accession>
<keyword evidence="1" id="KW-1133">Transmembrane helix</keyword>
<keyword evidence="1" id="KW-0812">Transmembrane</keyword>
<evidence type="ECO:0000313" key="2">
    <source>
        <dbReference type="EMBL" id="AOG60574.1"/>
    </source>
</evidence>
<dbReference type="EMBL" id="CP017015">
    <property type="protein sequence ID" value="AOG60574.1"/>
    <property type="molecule type" value="Genomic_DNA"/>
</dbReference>
<evidence type="ECO:0000313" key="3">
    <source>
        <dbReference type="Proteomes" id="UP000094378"/>
    </source>
</evidence>
<dbReference type="Proteomes" id="UP000094378">
    <property type="component" value="Chromosome"/>
</dbReference>
<sequence>MKLFNNSDNFDLKQWNFLDETISNKINNDNQVKTLLDKLILVSKKIYKRIYIGASYLTIGILLLIAAFVYYELVEFDTKLKITLVFAVIGTLFSAFGFIYIYLSMRLKKNKNMGEDYQFAQYLVESNFISSTYQLFFDKYYNDNNVSDFNISIINYVAEKDIYNEEPHKCWSEKKQLEYNENLNSFSLLYKDHKLKFMINKTKKFIYEVITTDSKGNVHRTKKIDYIQSAAIFLNNDKHEDDYIGIQISKKKSKKDNYQTESIYFNNHFSINVNSSDIRGAKFLTPKYIDSFENIDSNGFNKVEIIKNYFYSDWWVFNKDKETKIINDELCALKNKNYLKIDDFKINLIKKITYDFELFTKLFSWVKNIY</sequence>
<feature type="transmembrane region" description="Helical" evidence="1">
    <location>
        <begin position="50"/>
        <end position="70"/>
    </location>
</feature>
<reference evidence="2 3" key="1">
    <citation type="submission" date="2016-08" db="EMBL/GenBank/DDBJ databases">
        <title>Complete genome sequence of Spiroplasma helicoides TABS-2 (DSM 22551).</title>
        <authorList>
            <person name="Shen W.-Y."/>
            <person name="Lo W.-S."/>
            <person name="Lai Y.-C."/>
            <person name="Kuo C.-H."/>
        </authorList>
    </citation>
    <scope>NUCLEOTIDE SEQUENCE [LARGE SCALE GENOMIC DNA]</scope>
    <source>
        <strain evidence="2 3">TABS-2</strain>
    </source>
</reference>
<dbReference type="RefSeq" id="WP_069116616.1">
    <property type="nucleotide sequence ID" value="NZ_CP017015.1"/>
</dbReference>
<keyword evidence="1" id="KW-0472">Membrane</keyword>
<proteinExistence type="predicted"/>
<dbReference type="KEGG" id="shj:SHELI_v1c06230"/>
<name>A0A1B3SKW8_9MOLU</name>
<organism evidence="2 3">
    <name type="scientific">Spiroplasma helicoides</name>
    <dbReference type="NCBI Taxonomy" id="216938"/>
    <lineage>
        <taxon>Bacteria</taxon>
        <taxon>Bacillati</taxon>
        <taxon>Mycoplasmatota</taxon>
        <taxon>Mollicutes</taxon>
        <taxon>Entomoplasmatales</taxon>
        <taxon>Spiroplasmataceae</taxon>
        <taxon>Spiroplasma</taxon>
    </lineage>
</organism>
<keyword evidence="3" id="KW-1185">Reference proteome</keyword>
<dbReference type="STRING" id="216938.SHELI_v1c06230"/>
<dbReference type="OrthoDB" id="389876at2"/>
<protein>
    <recommendedName>
        <fullName evidence="4">DUF3137 domain-containing protein</fullName>
    </recommendedName>
</protein>
<evidence type="ECO:0008006" key="4">
    <source>
        <dbReference type="Google" id="ProtNLM"/>
    </source>
</evidence>
<evidence type="ECO:0000256" key="1">
    <source>
        <dbReference type="SAM" id="Phobius"/>
    </source>
</evidence>